<reference evidence="2" key="1">
    <citation type="submission" date="2022-07" db="EMBL/GenBank/DDBJ databases">
        <title>Genome Sequence of Leucocoprinus birnbaumii.</title>
        <authorList>
            <person name="Buettner E."/>
        </authorList>
    </citation>
    <scope>NUCLEOTIDE SEQUENCE</scope>
    <source>
        <strain evidence="2">VT141</strain>
    </source>
</reference>
<organism evidence="2 3">
    <name type="scientific">Leucocoprinus birnbaumii</name>
    <dbReference type="NCBI Taxonomy" id="56174"/>
    <lineage>
        <taxon>Eukaryota</taxon>
        <taxon>Fungi</taxon>
        <taxon>Dikarya</taxon>
        <taxon>Basidiomycota</taxon>
        <taxon>Agaricomycotina</taxon>
        <taxon>Agaricomycetes</taxon>
        <taxon>Agaricomycetidae</taxon>
        <taxon>Agaricales</taxon>
        <taxon>Agaricineae</taxon>
        <taxon>Agaricaceae</taxon>
        <taxon>Leucocoprinus</taxon>
    </lineage>
</organism>
<dbReference type="Proteomes" id="UP001213000">
    <property type="component" value="Unassembled WGS sequence"/>
</dbReference>
<feature type="region of interest" description="Disordered" evidence="1">
    <location>
        <begin position="161"/>
        <end position="216"/>
    </location>
</feature>
<dbReference type="AlphaFoldDB" id="A0AAD5YUJ0"/>
<evidence type="ECO:0000313" key="2">
    <source>
        <dbReference type="EMBL" id="KAJ3565606.1"/>
    </source>
</evidence>
<proteinExistence type="predicted"/>
<comment type="caution">
    <text evidence="2">The sequence shown here is derived from an EMBL/GenBank/DDBJ whole genome shotgun (WGS) entry which is preliminary data.</text>
</comment>
<keyword evidence="3" id="KW-1185">Reference proteome</keyword>
<name>A0AAD5YUJ0_9AGAR</name>
<evidence type="ECO:0000313" key="3">
    <source>
        <dbReference type="Proteomes" id="UP001213000"/>
    </source>
</evidence>
<gene>
    <name evidence="2" type="ORF">NP233_g7526</name>
</gene>
<dbReference type="EMBL" id="JANIEX010000555">
    <property type="protein sequence ID" value="KAJ3565606.1"/>
    <property type="molecule type" value="Genomic_DNA"/>
</dbReference>
<sequence length="216" mass="24012">MTDSDAASTPSAVGSDNEVDGETGNTPPQRPKGKWQRILAYVEAGMDPVEINYKLPYCSKVLQFDKVADFIRATSFPWEKQDVYDIFTHDFKPMHTFALFPAAGCHNPFYITKPSKMDVSDCRNLDQYVDVLRGSATLLSPLPARSAVTLVLLRAEGRRLADERQGEGPTEARPIGVGRGPARTRVAKVADRFQWPDEDSDGVDVRPSKKRKGHTM</sequence>
<accession>A0AAD5YUJ0</accession>
<protein>
    <submittedName>
        <fullName evidence="2">Uncharacterized protein</fullName>
    </submittedName>
</protein>
<feature type="region of interest" description="Disordered" evidence="1">
    <location>
        <begin position="1"/>
        <end position="32"/>
    </location>
</feature>
<evidence type="ECO:0000256" key="1">
    <source>
        <dbReference type="SAM" id="MobiDB-lite"/>
    </source>
</evidence>
<feature type="compositionally biased region" description="Polar residues" evidence="1">
    <location>
        <begin position="1"/>
        <end position="14"/>
    </location>
</feature>